<evidence type="ECO:0000256" key="1">
    <source>
        <dbReference type="ARBA" id="ARBA00004141"/>
    </source>
</evidence>
<sequence length="601" mass="67131">MKVDEIIPLLGNFGFYQFVLICYLGLFNIIGCFTSLGNVFYAAETDHWSNVLPSENCSNWAEFQDNCTDVKKSILLPPPENGSNSNYPYSNCKQWELPDGYVFDPYVSLSEYNGFTYVKVPCNDGWEFDRSQYKNTTITEFGLVCDQGDLPSLAQSIYFAGFLVGSFVGGAFSDWIGRKKVVIIGQCLWVAGLLATTFSINIYMYMAFRFISGFGNLAAYVSLFVLVLEVIGKSWRTAVTMFVGMLYAVGYFFIATAAMYVRQWRPLSLYLNVTSVTMFIPLIFLQESIRWLVSKGKIDEAEKVTRRIAKFNKKTLPDVLFDKEDILMEMEAKKSAIPPSVINLYKTPNMAVKTLNMQWNWFVNSLVYFGLSQSTNDLGVDDYWAFFVSGAVEIPALLYATFGVEWFGRKLNTGILELIGGAACLATIFIPAGIWRTVVAMVGKFCISATFSIIYLYSTELFPTPIRAVGLGLCSVAARVGGILSPIILRLGDTTIEAIPLILFGASALLAGVLAFFLPETRGQKLPQTLKEGEEIGKCRCMGDRNIYDESDVELDDGDTATEGVFAISNAAFDHENNNEKVEYRDFSQQFTKKLQESSHL</sequence>
<dbReference type="AlphaFoldDB" id="A0A914BTH1"/>
<feature type="transmembrane region" description="Helical" evidence="5">
    <location>
        <begin position="267"/>
        <end position="285"/>
    </location>
</feature>
<dbReference type="SUPFAM" id="SSF103473">
    <property type="entry name" value="MFS general substrate transporter"/>
    <property type="match status" value="1"/>
</dbReference>
<feature type="transmembrane region" description="Helical" evidence="5">
    <location>
        <begin position="498"/>
        <end position="518"/>
    </location>
</feature>
<keyword evidence="2 5" id="KW-0812">Transmembrane</keyword>
<name>A0A914BTH1_PATMI</name>
<dbReference type="RefSeq" id="XP_038079315.1">
    <property type="nucleotide sequence ID" value="XM_038223387.1"/>
</dbReference>
<dbReference type="InterPro" id="IPR005828">
    <property type="entry name" value="MFS_sugar_transport-like"/>
</dbReference>
<dbReference type="PROSITE" id="PS50850">
    <property type="entry name" value="MFS"/>
    <property type="match status" value="1"/>
</dbReference>
<keyword evidence="3 5" id="KW-1133">Transmembrane helix</keyword>
<organism evidence="7 8">
    <name type="scientific">Patiria miniata</name>
    <name type="common">Bat star</name>
    <name type="synonym">Asterina miniata</name>
    <dbReference type="NCBI Taxonomy" id="46514"/>
    <lineage>
        <taxon>Eukaryota</taxon>
        <taxon>Metazoa</taxon>
        <taxon>Echinodermata</taxon>
        <taxon>Eleutherozoa</taxon>
        <taxon>Asterozoa</taxon>
        <taxon>Asteroidea</taxon>
        <taxon>Valvatacea</taxon>
        <taxon>Valvatida</taxon>
        <taxon>Asterinidae</taxon>
        <taxon>Patiria</taxon>
    </lineage>
</organism>
<dbReference type="Gene3D" id="1.20.1250.20">
    <property type="entry name" value="MFS general substrate transporter like domains"/>
    <property type="match status" value="1"/>
</dbReference>
<dbReference type="InterPro" id="IPR036259">
    <property type="entry name" value="MFS_trans_sf"/>
</dbReference>
<feature type="transmembrane region" description="Helical" evidence="5">
    <location>
        <begin position="383"/>
        <end position="402"/>
    </location>
</feature>
<keyword evidence="4 5" id="KW-0472">Membrane</keyword>
<dbReference type="PROSITE" id="PS00216">
    <property type="entry name" value="SUGAR_TRANSPORT_1"/>
    <property type="match status" value="1"/>
</dbReference>
<accession>A0A914BTH1</accession>
<feature type="transmembrane region" description="Helical" evidence="5">
    <location>
        <begin position="188"/>
        <end position="208"/>
    </location>
</feature>
<evidence type="ECO:0000256" key="2">
    <source>
        <dbReference type="ARBA" id="ARBA00022692"/>
    </source>
</evidence>
<feature type="transmembrane region" description="Helical" evidence="5">
    <location>
        <begin position="469"/>
        <end position="492"/>
    </location>
</feature>
<dbReference type="InterPro" id="IPR005829">
    <property type="entry name" value="Sugar_transporter_CS"/>
</dbReference>
<dbReference type="GO" id="GO:0022857">
    <property type="term" value="F:transmembrane transporter activity"/>
    <property type="evidence" value="ECO:0007669"/>
    <property type="project" value="InterPro"/>
</dbReference>
<dbReference type="CDD" id="cd17317">
    <property type="entry name" value="MFS_SLC22"/>
    <property type="match status" value="1"/>
</dbReference>
<dbReference type="Pfam" id="PF00083">
    <property type="entry name" value="Sugar_tr"/>
    <property type="match status" value="1"/>
</dbReference>
<protein>
    <recommendedName>
        <fullName evidence="6">Major facilitator superfamily (MFS) profile domain-containing protein</fullName>
    </recommendedName>
</protein>
<feature type="transmembrane region" description="Helical" evidence="5">
    <location>
        <begin position="157"/>
        <end position="176"/>
    </location>
</feature>
<dbReference type="PANTHER" id="PTHR24064">
    <property type="entry name" value="SOLUTE CARRIER FAMILY 22 MEMBER"/>
    <property type="match status" value="1"/>
</dbReference>
<evidence type="ECO:0000313" key="8">
    <source>
        <dbReference type="Proteomes" id="UP000887568"/>
    </source>
</evidence>
<feature type="domain" description="Major facilitator superfamily (MFS) profile" evidence="6">
    <location>
        <begin position="102"/>
        <end position="523"/>
    </location>
</feature>
<dbReference type="OMA" id="PDENCTS"/>
<evidence type="ECO:0000313" key="7">
    <source>
        <dbReference type="EnsemblMetazoa" id="XP_038079315.1"/>
    </source>
</evidence>
<evidence type="ECO:0000256" key="3">
    <source>
        <dbReference type="ARBA" id="ARBA00022989"/>
    </source>
</evidence>
<evidence type="ECO:0000256" key="5">
    <source>
        <dbReference type="SAM" id="Phobius"/>
    </source>
</evidence>
<dbReference type="InterPro" id="IPR020846">
    <property type="entry name" value="MFS_dom"/>
</dbReference>
<feature type="transmembrane region" description="Helical" evidence="5">
    <location>
        <begin position="414"/>
        <end position="432"/>
    </location>
</feature>
<comment type="subcellular location">
    <subcellularLocation>
        <location evidence="1">Membrane</location>
        <topology evidence="1">Multi-pass membrane protein</topology>
    </subcellularLocation>
</comment>
<dbReference type="GeneID" id="119746433"/>
<dbReference type="OrthoDB" id="8049622at2759"/>
<evidence type="ECO:0000256" key="4">
    <source>
        <dbReference type="ARBA" id="ARBA00023136"/>
    </source>
</evidence>
<feature type="transmembrane region" description="Helical" evidence="5">
    <location>
        <begin position="238"/>
        <end position="261"/>
    </location>
</feature>
<feature type="transmembrane region" description="Helical" evidence="5">
    <location>
        <begin position="20"/>
        <end position="43"/>
    </location>
</feature>
<dbReference type="EnsemblMetazoa" id="XM_038223387.1">
    <property type="protein sequence ID" value="XP_038079315.1"/>
    <property type="gene ID" value="LOC119746433"/>
</dbReference>
<dbReference type="GO" id="GO:0016020">
    <property type="term" value="C:membrane"/>
    <property type="evidence" value="ECO:0007669"/>
    <property type="project" value="UniProtKB-SubCell"/>
</dbReference>
<feature type="transmembrane region" description="Helical" evidence="5">
    <location>
        <begin position="214"/>
        <end position="231"/>
    </location>
</feature>
<feature type="transmembrane region" description="Helical" evidence="5">
    <location>
        <begin position="438"/>
        <end position="457"/>
    </location>
</feature>
<dbReference type="Proteomes" id="UP000887568">
    <property type="component" value="Unplaced"/>
</dbReference>
<proteinExistence type="predicted"/>
<reference evidence="7" key="1">
    <citation type="submission" date="2022-11" db="UniProtKB">
        <authorList>
            <consortium name="EnsemblMetazoa"/>
        </authorList>
    </citation>
    <scope>IDENTIFICATION</scope>
</reference>
<evidence type="ECO:0000259" key="6">
    <source>
        <dbReference type="PROSITE" id="PS50850"/>
    </source>
</evidence>
<keyword evidence="8" id="KW-1185">Reference proteome</keyword>